<dbReference type="AlphaFoldDB" id="A0AAD6VSW8"/>
<feature type="compositionally biased region" description="Acidic residues" evidence="1">
    <location>
        <begin position="392"/>
        <end position="402"/>
    </location>
</feature>
<organism evidence="2 3">
    <name type="scientific">Mycena pura</name>
    <dbReference type="NCBI Taxonomy" id="153505"/>
    <lineage>
        <taxon>Eukaryota</taxon>
        <taxon>Fungi</taxon>
        <taxon>Dikarya</taxon>
        <taxon>Basidiomycota</taxon>
        <taxon>Agaricomycotina</taxon>
        <taxon>Agaricomycetes</taxon>
        <taxon>Agaricomycetidae</taxon>
        <taxon>Agaricales</taxon>
        <taxon>Marasmiineae</taxon>
        <taxon>Mycenaceae</taxon>
        <taxon>Mycena</taxon>
    </lineage>
</organism>
<evidence type="ECO:0000313" key="3">
    <source>
        <dbReference type="Proteomes" id="UP001219525"/>
    </source>
</evidence>
<dbReference type="InterPro" id="IPR046521">
    <property type="entry name" value="DUF6698"/>
</dbReference>
<keyword evidence="3" id="KW-1185">Reference proteome</keyword>
<evidence type="ECO:0000313" key="2">
    <source>
        <dbReference type="EMBL" id="KAJ7220808.1"/>
    </source>
</evidence>
<protein>
    <submittedName>
        <fullName evidence="2">Uncharacterized protein</fullName>
    </submittedName>
</protein>
<sequence>MSATPNDLPAPPPLTTLQQTALDELLIHLGVKPTQLHAGPPPAKRRKTLLAPAPKRWRNAASFFMRGINLVVNISCVLDDGAAARWHPNAEDIESELPSEILEQRNAHKELFERLMLHVADLEPVLRYIYAYHNNAWSLLVSEFNHVARQTRQNDSNDFKFRFHYLVPNPSIDVLDPPLNTCESKEDRGFAHEWTRRLLLPFRDRFCLPPYVFKSAGLAPGVAPPDTRTARQKERGERILERIDRKTYKPSDKLFQLFLYDETLRDKTDPTRGLLRSYIIVRGLRHIWTSPQTAINGLPAKGIPRRCNATTHKAFRMTPEMVAYVVDHLYCMMSTYEWNKCPRNDELYEDILSLFNGENADDEWAGDTLIYLQSQVFGHYRGGQPADHQSDDSDSDDSDDCDSMDAIKLINDTRRVERAQAALRAAAAAHAAAPAAL</sequence>
<dbReference type="Pfam" id="PF20414">
    <property type="entry name" value="DUF6698"/>
    <property type="match status" value="1"/>
</dbReference>
<proteinExistence type="predicted"/>
<name>A0AAD6VSW8_9AGAR</name>
<accession>A0AAD6VSW8</accession>
<gene>
    <name evidence="2" type="ORF">GGX14DRAFT_676083</name>
</gene>
<dbReference type="Proteomes" id="UP001219525">
    <property type="component" value="Unassembled WGS sequence"/>
</dbReference>
<evidence type="ECO:0000256" key="1">
    <source>
        <dbReference type="SAM" id="MobiDB-lite"/>
    </source>
</evidence>
<dbReference type="EMBL" id="JARJCW010000009">
    <property type="protein sequence ID" value="KAJ7220808.1"/>
    <property type="molecule type" value="Genomic_DNA"/>
</dbReference>
<feature type="region of interest" description="Disordered" evidence="1">
    <location>
        <begin position="382"/>
        <end position="402"/>
    </location>
</feature>
<comment type="caution">
    <text evidence="2">The sequence shown here is derived from an EMBL/GenBank/DDBJ whole genome shotgun (WGS) entry which is preliminary data.</text>
</comment>
<reference evidence="2" key="1">
    <citation type="submission" date="2023-03" db="EMBL/GenBank/DDBJ databases">
        <title>Massive genome expansion in bonnet fungi (Mycena s.s.) driven by repeated elements and novel gene families across ecological guilds.</title>
        <authorList>
            <consortium name="Lawrence Berkeley National Laboratory"/>
            <person name="Harder C.B."/>
            <person name="Miyauchi S."/>
            <person name="Viragh M."/>
            <person name="Kuo A."/>
            <person name="Thoen E."/>
            <person name="Andreopoulos B."/>
            <person name="Lu D."/>
            <person name="Skrede I."/>
            <person name="Drula E."/>
            <person name="Henrissat B."/>
            <person name="Morin E."/>
            <person name="Kohler A."/>
            <person name="Barry K."/>
            <person name="LaButti K."/>
            <person name="Morin E."/>
            <person name="Salamov A."/>
            <person name="Lipzen A."/>
            <person name="Mereny Z."/>
            <person name="Hegedus B."/>
            <person name="Baldrian P."/>
            <person name="Stursova M."/>
            <person name="Weitz H."/>
            <person name="Taylor A."/>
            <person name="Grigoriev I.V."/>
            <person name="Nagy L.G."/>
            <person name="Martin F."/>
            <person name="Kauserud H."/>
        </authorList>
    </citation>
    <scope>NUCLEOTIDE SEQUENCE</scope>
    <source>
        <strain evidence="2">9144</strain>
    </source>
</reference>